<feature type="compositionally biased region" description="Polar residues" evidence="1">
    <location>
        <begin position="110"/>
        <end position="124"/>
    </location>
</feature>
<accession>A0A6A5UTX4</accession>
<dbReference type="EMBL" id="ML976724">
    <property type="protein sequence ID" value="KAF1968144.1"/>
    <property type="molecule type" value="Genomic_DNA"/>
</dbReference>
<evidence type="ECO:0000313" key="3">
    <source>
        <dbReference type="EMBL" id="KAF1968144.1"/>
    </source>
</evidence>
<proteinExistence type="predicted"/>
<organism evidence="3 4">
    <name type="scientific">Bimuria novae-zelandiae CBS 107.79</name>
    <dbReference type="NCBI Taxonomy" id="1447943"/>
    <lineage>
        <taxon>Eukaryota</taxon>
        <taxon>Fungi</taxon>
        <taxon>Dikarya</taxon>
        <taxon>Ascomycota</taxon>
        <taxon>Pezizomycotina</taxon>
        <taxon>Dothideomycetes</taxon>
        <taxon>Pleosporomycetidae</taxon>
        <taxon>Pleosporales</taxon>
        <taxon>Massarineae</taxon>
        <taxon>Didymosphaeriaceae</taxon>
        <taxon>Bimuria</taxon>
    </lineage>
</organism>
<keyword evidence="2" id="KW-1133">Transmembrane helix</keyword>
<keyword evidence="2" id="KW-0472">Membrane</keyword>
<evidence type="ECO:0000256" key="2">
    <source>
        <dbReference type="SAM" id="Phobius"/>
    </source>
</evidence>
<evidence type="ECO:0000313" key="4">
    <source>
        <dbReference type="Proteomes" id="UP000800036"/>
    </source>
</evidence>
<dbReference type="AlphaFoldDB" id="A0A6A5UTX4"/>
<evidence type="ECO:0008006" key="5">
    <source>
        <dbReference type="Google" id="ProtNLM"/>
    </source>
</evidence>
<feature type="region of interest" description="Disordered" evidence="1">
    <location>
        <begin position="78"/>
        <end position="134"/>
    </location>
</feature>
<keyword evidence="4" id="KW-1185">Reference proteome</keyword>
<name>A0A6A5UTX4_9PLEO</name>
<gene>
    <name evidence="3" type="ORF">BU23DRAFT_572659</name>
</gene>
<protein>
    <recommendedName>
        <fullName evidence="5">Transmembrane protein</fullName>
    </recommendedName>
</protein>
<evidence type="ECO:0000256" key="1">
    <source>
        <dbReference type="SAM" id="MobiDB-lite"/>
    </source>
</evidence>
<sequence>MPALEYTSIAALAARDVVGSSSSSGISAKTIVIIVFVAIVPVLIVIGRDRGCFCRPNKKNKTTSPPALSEKNREIAAFMRPTPYQSSGEAQSAHGAPAPPAPLHTRNDSSRSWASDATRVSMSGQAPALPKGFV</sequence>
<keyword evidence="2" id="KW-0812">Transmembrane</keyword>
<feature type="transmembrane region" description="Helical" evidence="2">
    <location>
        <begin position="26"/>
        <end position="46"/>
    </location>
</feature>
<dbReference type="Proteomes" id="UP000800036">
    <property type="component" value="Unassembled WGS sequence"/>
</dbReference>
<reference evidence="3" key="1">
    <citation type="journal article" date="2020" name="Stud. Mycol.">
        <title>101 Dothideomycetes genomes: a test case for predicting lifestyles and emergence of pathogens.</title>
        <authorList>
            <person name="Haridas S."/>
            <person name="Albert R."/>
            <person name="Binder M."/>
            <person name="Bloem J."/>
            <person name="Labutti K."/>
            <person name="Salamov A."/>
            <person name="Andreopoulos B."/>
            <person name="Baker S."/>
            <person name="Barry K."/>
            <person name="Bills G."/>
            <person name="Bluhm B."/>
            <person name="Cannon C."/>
            <person name="Castanera R."/>
            <person name="Culley D."/>
            <person name="Daum C."/>
            <person name="Ezra D."/>
            <person name="Gonzalez J."/>
            <person name="Henrissat B."/>
            <person name="Kuo A."/>
            <person name="Liang C."/>
            <person name="Lipzen A."/>
            <person name="Lutzoni F."/>
            <person name="Magnuson J."/>
            <person name="Mondo S."/>
            <person name="Nolan M."/>
            <person name="Ohm R."/>
            <person name="Pangilinan J."/>
            <person name="Park H.-J."/>
            <person name="Ramirez L."/>
            <person name="Alfaro M."/>
            <person name="Sun H."/>
            <person name="Tritt A."/>
            <person name="Yoshinaga Y."/>
            <person name="Zwiers L.-H."/>
            <person name="Turgeon B."/>
            <person name="Goodwin S."/>
            <person name="Spatafora J."/>
            <person name="Crous P."/>
            <person name="Grigoriev I."/>
        </authorList>
    </citation>
    <scope>NUCLEOTIDE SEQUENCE</scope>
    <source>
        <strain evidence="3">CBS 107.79</strain>
    </source>
</reference>